<dbReference type="OrthoDB" id="7570424at2759"/>
<accession>A0A3L8DVN9</accession>
<feature type="coiled-coil region" evidence="1">
    <location>
        <begin position="52"/>
        <end position="79"/>
    </location>
</feature>
<sequence>MPNLSKAFVTMNMHENSNRPCEKFHKPLMKTGTGLYLPKPDPEDCECDVHGIEIKKARYKQLANKERRVRDELAKVNREMIDLTSLMLDSACNVDETMKSVYKTDYEKRGLPVAHYRPLIAAVDSPILSSIKPAMVGLKDAYKDPIKFKYSAMESPTIQPAKTITLLKVSDTCSFWDEPFTGCSEYMDTISKMGMNNMRNQQQYLRPLLPSRSFDYCNLPKSM</sequence>
<evidence type="ECO:0000313" key="2">
    <source>
        <dbReference type="EMBL" id="RLU24382.1"/>
    </source>
</evidence>
<protein>
    <submittedName>
        <fullName evidence="2">Uncharacterized protein</fullName>
    </submittedName>
</protein>
<dbReference type="Proteomes" id="UP000279307">
    <property type="component" value="Chromosome 3"/>
</dbReference>
<gene>
    <name evidence="2" type="ORF">DMN91_002470</name>
</gene>
<dbReference type="AlphaFoldDB" id="A0A3L8DVN9"/>
<comment type="caution">
    <text evidence="2">The sequence shown here is derived from an EMBL/GenBank/DDBJ whole genome shotgun (WGS) entry which is preliminary data.</text>
</comment>
<keyword evidence="1" id="KW-0175">Coiled coil</keyword>
<dbReference type="EMBL" id="QOIP01000003">
    <property type="protein sequence ID" value="RLU24382.1"/>
    <property type="molecule type" value="Genomic_DNA"/>
</dbReference>
<proteinExistence type="predicted"/>
<evidence type="ECO:0000313" key="3">
    <source>
        <dbReference type="Proteomes" id="UP000279307"/>
    </source>
</evidence>
<name>A0A3L8DVN9_OOCBI</name>
<reference evidence="2 3" key="1">
    <citation type="journal article" date="2018" name="Genome Res.">
        <title>The genomic architecture and molecular evolution of ant odorant receptors.</title>
        <authorList>
            <person name="McKenzie S.K."/>
            <person name="Kronauer D.J.C."/>
        </authorList>
    </citation>
    <scope>NUCLEOTIDE SEQUENCE [LARGE SCALE GENOMIC DNA]</scope>
    <source>
        <strain evidence="2">Clonal line C1</strain>
    </source>
</reference>
<organism evidence="2 3">
    <name type="scientific">Ooceraea biroi</name>
    <name type="common">Clonal raider ant</name>
    <name type="synonym">Cerapachys biroi</name>
    <dbReference type="NCBI Taxonomy" id="2015173"/>
    <lineage>
        <taxon>Eukaryota</taxon>
        <taxon>Metazoa</taxon>
        <taxon>Ecdysozoa</taxon>
        <taxon>Arthropoda</taxon>
        <taxon>Hexapoda</taxon>
        <taxon>Insecta</taxon>
        <taxon>Pterygota</taxon>
        <taxon>Neoptera</taxon>
        <taxon>Endopterygota</taxon>
        <taxon>Hymenoptera</taxon>
        <taxon>Apocrita</taxon>
        <taxon>Aculeata</taxon>
        <taxon>Formicoidea</taxon>
        <taxon>Formicidae</taxon>
        <taxon>Dorylinae</taxon>
        <taxon>Ooceraea</taxon>
    </lineage>
</organism>
<evidence type="ECO:0000256" key="1">
    <source>
        <dbReference type="SAM" id="Coils"/>
    </source>
</evidence>